<dbReference type="Proteomes" id="UP001176521">
    <property type="component" value="Unassembled WGS sequence"/>
</dbReference>
<dbReference type="AlphaFoldDB" id="A0AAN6G8H4"/>
<name>A0AAN6G8H4_9BASI</name>
<accession>A0AAN6G8H4</accession>
<organism evidence="2 3">
    <name type="scientific">Tilletia horrida</name>
    <dbReference type="NCBI Taxonomy" id="155126"/>
    <lineage>
        <taxon>Eukaryota</taxon>
        <taxon>Fungi</taxon>
        <taxon>Dikarya</taxon>
        <taxon>Basidiomycota</taxon>
        <taxon>Ustilaginomycotina</taxon>
        <taxon>Exobasidiomycetes</taxon>
        <taxon>Tilletiales</taxon>
        <taxon>Tilletiaceae</taxon>
        <taxon>Tilletia</taxon>
    </lineage>
</organism>
<gene>
    <name evidence="2" type="ORF">OC842_005052</name>
</gene>
<proteinExistence type="predicted"/>
<evidence type="ECO:0000313" key="3">
    <source>
        <dbReference type="Proteomes" id="UP001176521"/>
    </source>
</evidence>
<feature type="compositionally biased region" description="Basic residues" evidence="1">
    <location>
        <begin position="130"/>
        <end position="140"/>
    </location>
</feature>
<evidence type="ECO:0000313" key="2">
    <source>
        <dbReference type="EMBL" id="KAK0526844.1"/>
    </source>
</evidence>
<protein>
    <submittedName>
        <fullName evidence="2">Uncharacterized protein</fullName>
    </submittedName>
</protein>
<evidence type="ECO:0000256" key="1">
    <source>
        <dbReference type="SAM" id="MobiDB-lite"/>
    </source>
</evidence>
<dbReference type="EMBL" id="JAPDMQ010000336">
    <property type="protein sequence ID" value="KAK0526844.1"/>
    <property type="molecule type" value="Genomic_DNA"/>
</dbReference>
<feature type="region of interest" description="Disordered" evidence="1">
    <location>
        <begin position="105"/>
        <end position="141"/>
    </location>
</feature>
<keyword evidence="3" id="KW-1185">Reference proteome</keyword>
<reference evidence="2" key="1">
    <citation type="journal article" date="2023" name="PhytoFront">
        <title>Draft Genome Resources of Seven Strains of Tilletia horrida, Causal Agent of Kernel Smut of Rice.</title>
        <authorList>
            <person name="Khanal S."/>
            <person name="Antony Babu S."/>
            <person name="Zhou X.G."/>
        </authorList>
    </citation>
    <scope>NUCLEOTIDE SEQUENCE</scope>
    <source>
        <strain evidence="2">TX3</strain>
    </source>
</reference>
<comment type="caution">
    <text evidence="2">The sequence shown here is derived from an EMBL/GenBank/DDBJ whole genome shotgun (WGS) entry which is preliminary data.</text>
</comment>
<sequence length="350" mass="37791">MAGKQETKHKVECCGGSTADLSPLVSARHPKMKHALDDVASQILTTRHGISITRGGTASSQQPQGRPYTILTRLLESDAPELGGTAYTLTRHEDAAHGHWVHALPRSASSSSAHGRHDITPPPPLSSSKAKAKTKAKAKAKTKDSSINDIVTGIASLGLRPTTAAAAAAARDGAVGMQRTVTATSTTTTHSDGVNSDGFVELVSSLSSLNLTTPRNRPSSSSRTPSRLQDILPRLAALGIHDPDSKNPLSKLAILHAILRVLDVHEDDLPNTITACRRLLHTIHVNIQDVIPALEIELGPFPELRRPPEGYGIKRYTIWGLRKELRSNRRCRFVLREAKDLDLNDLLRSL</sequence>